<dbReference type="Gene3D" id="3.40.50.2300">
    <property type="match status" value="1"/>
</dbReference>
<dbReference type="AlphaFoldDB" id="A0A255IFL4"/>
<dbReference type="Proteomes" id="UP000247523">
    <property type="component" value="Unassembled WGS sequence"/>
</dbReference>
<dbReference type="Pfam" id="PF04397">
    <property type="entry name" value="LytTR"/>
    <property type="match status" value="1"/>
</dbReference>
<reference evidence="7" key="3">
    <citation type="submission" date="2018-07" db="EMBL/GenBank/DDBJ databases">
        <authorList>
            <person name="Quirk P.G."/>
            <person name="Krulwich T.A."/>
        </authorList>
    </citation>
    <scope>NUCLEOTIDE SEQUENCE</scope>
    <source>
        <strain evidence="7">CCRI-19302</strain>
    </source>
</reference>
<dbReference type="PROSITE" id="PS50930">
    <property type="entry name" value="HTH_LYTTR"/>
    <property type="match status" value="1"/>
</dbReference>
<dbReference type="Proteomes" id="UP000216411">
    <property type="component" value="Unassembled WGS sequence"/>
</dbReference>
<comment type="function">
    <text evidence="2">May play the central regulatory role in sporulation. It may be an element of the effector pathway responsible for the activation of sporulation genes in response to nutritional stress. Spo0A may act in concert with spo0H (a sigma factor) to control the expression of some genes that are critical to the sporulation process.</text>
</comment>
<dbReference type="OrthoDB" id="9774865at2"/>
<dbReference type="SUPFAM" id="SSF52172">
    <property type="entry name" value="CheY-like"/>
    <property type="match status" value="1"/>
</dbReference>
<dbReference type="SMART" id="SM00850">
    <property type="entry name" value="LytTR"/>
    <property type="match status" value="1"/>
</dbReference>
<keyword evidence="3" id="KW-0597">Phosphoprotein</keyword>
<feature type="domain" description="HTH LytTR-type" evidence="5">
    <location>
        <begin position="129"/>
        <end position="228"/>
    </location>
</feature>
<feature type="domain" description="Response regulatory" evidence="4">
    <location>
        <begin position="2"/>
        <end position="120"/>
    </location>
</feature>
<protein>
    <recommendedName>
        <fullName evidence="1">Stage 0 sporulation protein A homolog</fullName>
    </recommendedName>
</protein>
<reference evidence="7 8" key="1">
    <citation type="journal article" date="2017" name="Genome Announc.">
        <title>Draft Genome Sequence of a Sporulating and Motile Strain of Lachnotalea glycerini Isolated from Water in Quebec City, Canada.</title>
        <authorList>
            <person name="Maheux A.F."/>
            <person name="Boudreau D.K."/>
            <person name="Berube E."/>
            <person name="Boissinot M."/>
            <person name="Raymond F."/>
            <person name="Brodeur S."/>
            <person name="Corbeil J."/>
            <person name="Isabel S."/>
            <person name="Omar R.F."/>
            <person name="Bergeron M.G."/>
        </authorList>
    </citation>
    <scope>NUCLEOTIDE SEQUENCE [LARGE SCALE GENOMIC DNA]</scope>
    <source>
        <strain evidence="7 8">CCRI-19302</strain>
    </source>
</reference>
<evidence type="ECO:0000259" key="4">
    <source>
        <dbReference type="PROSITE" id="PS50110"/>
    </source>
</evidence>
<dbReference type="EMBL" id="NOKA02000055">
    <property type="protein sequence ID" value="RDY29951.1"/>
    <property type="molecule type" value="Genomic_DNA"/>
</dbReference>
<evidence type="ECO:0000313" key="8">
    <source>
        <dbReference type="Proteomes" id="UP000216411"/>
    </source>
</evidence>
<evidence type="ECO:0000256" key="3">
    <source>
        <dbReference type="PROSITE-ProRule" id="PRU00169"/>
    </source>
</evidence>
<sequence>MKIAICDDEKIFREQLKNYLYQYYKSLDVVIEGFSSGESFLTVYQSNPQAYELIFMDIEMETLDGIKTAKKIRDFNREVILIFLTSHLEYAMDGYEVDAFRFLAKPVSQIKLKVALQDVQNEINRNKKMLIKDFDKEILIKYRDIVTIEAQNVNISIHTMNDFYLIRKTLAKMEEEVKGTMFYKPHRSYLINLGYIMHYTNKLITMENGDLIPLSRNKLKELKDALIFYVKICGK</sequence>
<evidence type="ECO:0000256" key="2">
    <source>
        <dbReference type="ARBA" id="ARBA00024867"/>
    </source>
</evidence>
<dbReference type="InterPro" id="IPR001789">
    <property type="entry name" value="Sig_transdc_resp-reg_receiver"/>
</dbReference>
<dbReference type="InterPro" id="IPR007492">
    <property type="entry name" value="LytTR_DNA-bd_dom"/>
</dbReference>
<evidence type="ECO:0000313" key="7">
    <source>
        <dbReference type="EMBL" id="RDY29951.1"/>
    </source>
</evidence>
<dbReference type="PROSITE" id="PS50110">
    <property type="entry name" value="RESPONSE_REGULATORY"/>
    <property type="match status" value="1"/>
</dbReference>
<proteinExistence type="predicted"/>
<dbReference type="RefSeq" id="WP_094377623.1">
    <property type="nucleotide sequence ID" value="NZ_NOKA02000055.1"/>
</dbReference>
<feature type="modified residue" description="4-aspartylphosphate" evidence="3">
    <location>
        <position position="57"/>
    </location>
</feature>
<evidence type="ECO:0000313" key="9">
    <source>
        <dbReference type="Proteomes" id="UP000247523"/>
    </source>
</evidence>
<organism evidence="7 8">
    <name type="scientific">Lachnotalea glycerini</name>
    <dbReference type="NCBI Taxonomy" id="1763509"/>
    <lineage>
        <taxon>Bacteria</taxon>
        <taxon>Bacillati</taxon>
        <taxon>Bacillota</taxon>
        <taxon>Clostridia</taxon>
        <taxon>Lachnospirales</taxon>
        <taxon>Lachnospiraceae</taxon>
        <taxon>Lachnotalea</taxon>
    </lineage>
</organism>
<accession>A0A255IFL4</accession>
<dbReference type="SMART" id="SM00448">
    <property type="entry name" value="REC"/>
    <property type="match status" value="1"/>
</dbReference>
<dbReference type="GO" id="GO:0000156">
    <property type="term" value="F:phosphorelay response regulator activity"/>
    <property type="evidence" value="ECO:0007669"/>
    <property type="project" value="InterPro"/>
</dbReference>
<evidence type="ECO:0000313" key="6">
    <source>
        <dbReference type="EMBL" id="PXV91521.1"/>
    </source>
</evidence>
<dbReference type="PANTHER" id="PTHR37299">
    <property type="entry name" value="TRANSCRIPTIONAL REGULATOR-RELATED"/>
    <property type="match status" value="1"/>
</dbReference>
<dbReference type="PANTHER" id="PTHR37299:SF1">
    <property type="entry name" value="STAGE 0 SPORULATION PROTEIN A HOMOLOG"/>
    <property type="match status" value="1"/>
</dbReference>
<dbReference type="InterPro" id="IPR011006">
    <property type="entry name" value="CheY-like_superfamily"/>
</dbReference>
<reference evidence="6 9" key="2">
    <citation type="submission" date="2018-05" db="EMBL/GenBank/DDBJ databases">
        <title>Genomic Encyclopedia of Type Strains, Phase IV (KMG-IV): sequencing the most valuable type-strain genomes for metagenomic binning, comparative biology and taxonomic classification.</title>
        <authorList>
            <person name="Goeker M."/>
        </authorList>
    </citation>
    <scope>NUCLEOTIDE SEQUENCE [LARGE SCALE GENOMIC DNA]</scope>
    <source>
        <strain evidence="6 9">DSM 28816</strain>
    </source>
</reference>
<dbReference type="GO" id="GO:0003677">
    <property type="term" value="F:DNA binding"/>
    <property type="evidence" value="ECO:0007669"/>
    <property type="project" value="UniProtKB-KW"/>
</dbReference>
<gene>
    <name evidence="6" type="ORF">C8E03_10378</name>
    <name evidence="7" type="ORF">CG710_017230</name>
</gene>
<evidence type="ECO:0000259" key="5">
    <source>
        <dbReference type="PROSITE" id="PS50930"/>
    </source>
</evidence>
<dbReference type="InterPro" id="IPR046947">
    <property type="entry name" value="LytR-like"/>
</dbReference>
<evidence type="ECO:0000256" key="1">
    <source>
        <dbReference type="ARBA" id="ARBA00018672"/>
    </source>
</evidence>
<dbReference type="Pfam" id="PF00072">
    <property type="entry name" value="Response_reg"/>
    <property type="match status" value="1"/>
</dbReference>
<dbReference type="Gene3D" id="2.40.50.1020">
    <property type="entry name" value="LytTr DNA-binding domain"/>
    <property type="match status" value="1"/>
</dbReference>
<name>A0A255IFL4_9FIRM</name>
<dbReference type="EMBL" id="QICS01000003">
    <property type="protein sequence ID" value="PXV91521.1"/>
    <property type="molecule type" value="Genomic_DNA"/>
</dbReference>
<keyword evidence="7" id="KW-0238">DNA-binding</keyword>
<comment type="caution">
    <text evidence="7">The sequence shown here is derived from an EMBL/GenBank/DDBJ whole genome shotgun (WGS) entry which is preliminary data.</text>
</comment>
<keyword evidence="8" id="KW-1185">Reference proteome</keyword>